<comment type="caution">
    <text evidence="1">The sequence shown here is derived from an EMBL/GenBank/DDBJ whole genome shotgun (WGS) entry which is preliminary data.</text>
</comment>
<name>A0ABS8EIW5_9FLAO</name>
<dbReference type="SUPFAM" id="SSF51445">
    <property type="entry name" value="(Trans)glycosidases"/>
    <property type="match status" value="1"/>
</dbReference>
<dbReference type="Proteomes" id="UP000778797">
    <property type="component" value="Unassembled WGS sequence"/>
</dbReference>
<reference evidence="2" key="2">
    <citation type="submission" date="2023-07" db="EMBL/GenBank/DDBJ databases">
        <title>Genome of Winogradskyella sp. E313.</title>
        <authorList>
            <person name="Zhou Y."/>
        </authorList>
    </citation>
    <scope>NUCLEOTIDE SEQUENCE [LARGE SCALE GENOMIC DNA]</scope>
    <source>
        <strain evidence="2">E313</strain>
    </source>
</reference>
<keyword evidence="2" id="KW-1185">Reference proteome</keyword>
<proteinExistence type="predicted"/>
<reference evidence="2" key="1">
    <citation type="submission" date="2021-03" db="EMBL/GenBank/DDBJ databases">
        <title>Genome of Cognatishimia sp. F0-27.</title>
        <authorList>
            <person name="Ping X."/>
        </authorList>
    </citation>
    <scope>NUCLEOTIDE SEQUENCE [LARGE SCALE GENOMIC DNA]</scope>
    <source>
        <strain evidence="2">E313</strain>
    </source>
</reference>
<gene>
    <name evidence="1" type="ORF">J1C55_00915</name>
</gene>
<dbReference type="EMBL" id="JAFMPT010000001">
    <property type="protein sequence ID" value="MCC1483136.1"/>
    <property type="molecule type" value="Genomic_DNA"/>
</dbReference>
<accession>A0ABS8EIW5</accession>
<sequence length="331" mass="38430">MFFSILLLIEIMSGQNSKINGVSFVSSRVKIDSTHTKPVVTTLGANYATVMPFGFVSTISTPEIAFNGRRQWVGERRAGAKQYALALREQNLKIMIKPQLWIARGQYTGFINMTTEDDWSKFETSYTAFILEYAELAQEINAPLFCIGTELENFVKMRPAYWTSLIKKIKTIYKGQLTYAANWDEFKRTPFWSELDYIGIDAYFPVSEEQTPTIEACIEGWKTHKAVIKEYALKYNKPILFTEYGYRSVDFSGKEPWRSDRELNQVNMQAQVNTTKALYETFWDEDWFAGGFIWKWFYNYSTSGGESNSQFTPQNKPVEAVIKQYYKQYSK</sequence>
<evidence type="ECO:0000313" key="1">
    <source>
        <dbReference type="EMBL" id="MCC1483136.1"/>
    </source>
</evidence>
<dbReference type="GO" id="GO:0016787">
    <property type="term" value="F:hydrolase activity"/>
    <property type="evidence" value="ECO:0007669"/>
    <property type="project" value="UniProtKB-KW"/>
</dbReference>
<protein>
    <submittedName>
        <fullName evidence="1">Glycoside hydrolase</fullName>
    </submittedName>
</protein>
<dbReference type="Gene3D" id="3.20.20.80">
    <property type="entry name" value="Glycosidases"/>
    <property type="match status" value="1"/>
</dbReference>
<evidence type="ECO:0000313" key="2">
    <source>
        <dbReference type="Proteomes" id="UP000778797"/>
    </source>
</evidence>
<organism evidence="1 2">
    <name type="scientific">Winogradskyella immobilis</name>
    <dbReference type="NCBI Taxonomy" id="2816852"/>
    <lineage>
        <taxon>Bacteria</taxon>
        <taxon>Pseudomonadati</taxon>
        <taxon>Bacteroidota</taxon>
        <taxon>Flavobacteriia</taxon>
        <taxon>Flavobacteriales</taxon>
        <taxon>Flavobacteriaceae</taxon>
        <taxon>Winogradskyella</taxon>
    </lineage>
</organism>
<dbReference type="CDD" id="cd19608">
    <property type="entry name" value="GH113_mannanase-like"/>
    <property type="match status" value="1"/>
</dbReference>
<keyword evidence="1" id="KW-0378">Hydrolase</keyword>
<dbReference type="Pfam" id="PF22612">
    <property type="entry name" value="GH113"/>
    <property type="match status" value="1"/>
</dbReference>
<dbReference type="InterPro" id="IPR017853">
    <property type="entry name" value="GH"/>
</dbReference>
<dbReference type="InterPro" id="IPR055151">
    <property type="entry name" value="GH113"/>
</dbReference>